<keyword evidence="6" id="KW-0238">DNA-binding</keyword>
<dbReference type="AlphaFoldDB" id="A0AAD8N0N0"/>
<evidence type="ECO:0000256" key="4">
    <source>
        <dbReference type="ARBA" id="ARBA00022777"/>
    </source>
</evidence>
<dbReference type="Pfam" id="PF16900">
    <property type="entry name" value="REPA_OB_2"/>
    <property type="match status" value="1"/>
</dbReference>
<organism evidence="9 10">
    <name type="scientific">Heracleum sosnowskyi</name>
    <dbReference type="NCBI Taxonomy" id="360622"/>
    <lineage>
        <taxon>Eukaryota</taxon>
        <taxon>Viridiplantae</taxon>
        <taxon>Streptophyta</taxon>
        <taxon>Embryophyta</taxon>
        <taxon>Tracheophyta</taxon>
        <taxon>Spermatophyta</taxon>
        <taxon>Magnoliopsida</taxon>
        <taxon>eudicotyledons</taxon>
        <taxon>Gunneridae</taxon>
        <taxon>Pentapetalae</taxon>
        <taxon>asterids</taxon>
        <taxon>campanulids</taxon>
        <taxon>Apiales</taxon>
        <taxon>Apiaceae</taxon>
        <taxon>Apioideae</taxon>
        <taxon>apioid superclade</taxon>
        <taxon>Tordylieae</taxon>
        <taxon>Tordyliinae</taxon>
        <taxon>Heracleum</taxon>
    </lineage>
</organism>
<dbReference type="InterPro" id="IPR012340">
    <property type="entry name" value="NA-bd_OB-fold"/>
</dbReference>
<dbReference type="InterPro" id="IPR001245">
    <property type="entry name" value="Ser-Thr/Tyr_kinase_cat_dom"/>
</dbReference>
<evidence type="ECO:0000256" key="5">
    <source>
        <dbReference type="ARBA" id="ARBA00022840"/>
    </source>
</evidence>
<protein>
    <submittedName>
        <fullName evidence="9">Uncharacterized protein</fullName>
    </submittedName>
</protein>
<keyword evidence="2" id="KW-0808">Transferase</keyword>
<dbReference type="SUPFAM" id="SSF56112">
    <property type="entry name" value="Protein kinase-like (PK-like)"/>
    <property type="match status" value="1"/>
</dbReference>
<sequence>MPNKSLDSYIFHDEISRMQDWPKLYNIINGLSRGLFGYMPPEYVNDGIFSMKSDIYSFGVLVLEIVSRQRNRCFEHPDHSLNLLGHSRSTQLKEIQDDEKSIETNAFDFYDHSELKDLSKQKTYLADVVGIIKHYQPLTDLVNRFGDPNKQVKMIITDGRSSVNVTLWDAFAEKFHAQMNEVVEKPVILIIASSRVGLWNGNSYEIYYYAKLYLQILSL</sequence>
<feature type="domain" description="Serine-threonine/tyrosine-protein kinase catalytic" evidence="7">
    <location>
        <begin position="37"/>
        <end position="72"/>
    </location>
</feature>
<dbReference type="InterPro" id="IPR011009">
    <property type="entry name" value="Kinase-like_dom_sf"/>
</dbReference>
<proteinExistence type="predicted"/>
<evidence type="ECO:0000259" key="7">
    <source>
        <dbReference type="Pfam" id="PF07714"/>
    </source>
</evidence>
<accession>A0AAD8N0N0</accession>
<evidence type="ECO:0000313" key="9">
    <source>
        <dbReference type="EMBL" id="KAK1391726.1"/>
    </source>
</evidence>
<dbReference type="GO" id="GO:0003677">
    <property type="term" value="F:DNA binding"/>
    <property type="evidence" value="ECO:0007669"/>
    <property type="project" value="UniProtKB-KW"/>
</dbReference>
<reference evidence="9" key="1">
    <citation type="submission" date="2023-02" db="EMBL/GenBank/DDBJ databases">
        <title>Genome of toxic invasive species Heracleum sosnowskyi carries increased number of genes despite the absence of recent whole-genome duplications.</title>
        <authorList>
            <person name="Schelkunov M."/>
            <person name="Shtratnikova V."/>
            <person name="Makarenko M."/>
            <person name="Klepikova A."/>
            <person name="Omelchenko D."/>
            <person name="Novikova G."/>
            <person name="Obukhova E."/>
            <person name="Bogdanov V."/>
            <person name="Penin A."/>
            <person name="Logacheva M."/>
        </authorList>
    </citation>
    <scope>NUCLEOTIDE SEQUENCE</scope>
    <source>
        <strain evidence="9">Hsosn_3</strain>
        <tissue evidence="9">Leaf</tissue>
    </source>
</reference>
<keyword evidence="1" id="KW-0723">Serine/threonine-protein kinase</keyword>
<dbReference type="GO" id="GO:0004674">
    <property type="term" value="F:protein serine/threonine kinase activity"/>
    <property type="evidence" value="ECO:0007669"/>
    <property type="project" value="UniProtKB-KW"/>
</dbReference>
<keyword evidence="4" id="KW-0418">Kinase</keyword>
<gene>
    <name evidence="9" type="ORF">POM88_010782</name>
</gene>
<reference evidence="9" key="2">
    <citation type="submission" date="2023-05" db="EMBL/GenBank/DDBJ databases">
        <authorList>
            <person name="Schelkunov M.I."/>
        </authorList>
    </citation>
    <scope>NUCLEOTIDE SEQUENCE</scope>
    <source>
        <strain evidence="9">Hsosn_3</strain>
        <tissue evidence="9">Leaf</tissue>
    </source>
</reference>
<dbReference type="Gene3D" id="1.10.510.10">
    <property type="entry name" value="Transferase(Phosphotransferase) domain 1"/>
    <property type="match status" value="1"/>
</dbReference>
<evidence type="ECO:0000256" key="1">
    <source>
        <dbReference type="ARBA" id="ARBA00022527"/>
    </source>
</evidence>
<feature type="domain" description="Replication protein A OB" evidence="8">
    <location>
        <begin position="120"/>
        <end position="205"/>
    </location>
</feature>
<keyword evidence="10" id="KW-1185">Reference proteome</keyword>
<name>A0AAD8N0N0_9APIA</name>
<comment type="caution">
    <text evidence="9">The sequence shown here is derived from an EMBL/GenBank/DDBJ whole genome shotgun (WGS) entry which is preliminary data.</text>
</comment>
<evidence type="ECO:0000256" key="3">
    <source>
        <dbReference type="ARBA" id="ARBA00022741"/>
    </source>
</evidence>
<dbReference type="SUPFAM" id="SSF50249">
    <property type="entry name" value="Nucleic acid-binding proteins"/>
    <property type="match status" value="1"/>
</dbReference>
<dbReference type="Pfam" id="PF07714">
    <property type="entry name" value="PK_Tyr_Ser-Thr"/>
    <property type="match status" value="1"/>
</dbReference>
<keyword evidence="3" id="KW-0547">Nucleotide-binding</keyword>
<dbReference type="EMBL" id="JAUIZM010000003">
    <property type="protein sequence ID" value="KAK1391726.1"/>
    <property type="molecule type" value="Genomic_DNA"/>
</dbReference>
<dbReference type="Gene3D" id="2.40.50.140">
    <property type="entry name" value="Nucleic acid-binding proteins"/>
    <property type="match status" value="1"/>
</dbReference>
<dbReference type="GO" id="GO:0005886">
    <property type="term" value="C:plasma membrane"/>
    <property type="evidence" value="ECO:0007669"/>
    <property type="project" value="TreeGrafter"/>
</dbReference>
<dbReference type="GO" id="GO:0005524">
    <property type="term" value="F:ATP binding"/>
    <property type="evidence" value="ECO:0007669"/>
    <property type="project" value="UniProtKB-KW"/>
</dbReference>
<evidence type="ECO:0000259" key="8">
    <source>
        <dbReference type="Pfam" id="PF16900"/>
    </source>
</evidence>
<dbReference type="Proteomes" id="UP001237642">
    <property type="component" value="Unassembled WGS sequence"/>
</dbReference>
<evidence type="ECO:0000256" key="2">
    <source>
        <dbReference type="ARBA" id="ARBA00022679"/>
    </source>
</evidence>
<dbReference type="InterPro" id="IPR031657">
    <property type="entry name" value="REPA_OB_2"/>
</dbReference>
<dbReference type="PANTHER" id="PTHR27002:SF851">
    <property type="entry name" value="G-TYPE LECTIN S-RECEPTOR-LIKE SERINE_THREONINE-PROTEIN KINASE SD1-1"/>
    <property type="match status" value="1"/>
</dbReference>
<evidence type="ECO:0000313" key="10">
    <source>
        <dbReference type="Proteomes" id="UP001237642"/>
    </source>
</evidence>
<dbReference type="PANTHER" id="PTHR27002">
    <property type="entry name" value="RECEPTOR-LIKE SERINE/THREONINE-PROTEIN KINASE SD1-8"/>
    <property type="match status" value="1"/>
</dbReference>
<evidence type="ECO:0000256" key="6">
    <source>
        <dbReference type="ARBA" id="ARBA00023125"/>
    </source>
</evidence>
<keyword evidence="5" id="KW-0067">ATP-binding</keyword>